<dbReference type="PROSITE" id="PS51682">
    <property type="entry name" value="SAM_OMT_I"/>
    <property type="match status" value="1"/>
</dbReference>
<dbReference type="GO" id="GO:0032259">
    <property type="term" value="P:methylation"/>
    <property type="evidence" value="ECO:0007669"/>
    <property type="project" value="UniProtKB-KW"/>
</dbReference>
<sequence length="315" mass="34192">MPLSTALVTTDRPARYLKQLVSHLGHKATTQLSRDGRGTVTLGSGTCVLTATPDGLSLTATAADTEALVRVQDVVARHLVRFTAQEDLSVDWTEPAAGEDLEILDAAVGDYLLSHCTPPDEVLQELAVTTREATGNASRMQVSHDQGALLTMLTRLVGARFAVEVGTFTGYSTLCIARGMADGGRLITCDVSDQWTLIGRPSWERAGMADRIDLKLGPAVETLRALPDEPLIDIAFIDADKANYPAYYEEIVTRLRPGGLVVLDNVFLGGRVFDPAYQGQDHLAMRRLNDFIAGDERMESVMLPVRDGVTLARKR</sequence>
<gene>
    <name evidence="4" type="ORF">SAV31267_007970</name>
</gene>
<dbReference type="InterPro" id="IPR002935">
    <property type="entry name" value="SAM_O-MeTrfase"/>
</dbReference>
<dbReference type="Pfam" id="PF09981">
    <property type="entry name" value="DUF2218"/>
    <property type="match status" value="1"/>
</dbReference>
<dbReference type="RefSeq" id="WP_078234858.1">
    <property type="nucleotide sequence ID" value="NZ_BAABTN010000075.1"/>
</dbReference>
<dbReference type="InterPro" id="IPR050362">
    <property type="entry name" value="Cation-dep_OMT"/>
</dbReference>
<dbReference type="PANTHER" id="PTHR10509">
    <property type="entry name" value="O-METHYLTRANSFERASE-RELATED"/>
    <property type="match status" value="1"/>
</dbReference>
<dbReference type="Pfam" id="PF01596">
    <property type="entry name" value="Methyltransf_3"/>
    <property type="match status" value="1"/>
</dbReference>
<evidence type="ECO:0008006" key="6">
    <source>
        <dbReference type="Google" id="ProtNLM"/>
    </source>
</evidence>
<dbReference type="EMBL" id="BJHY01000001">
    <property type="protein sequence ID" value="GDY71312.1"/>
    <property type="molecule type" value="Genomic_DNA"/>
</dbReference>
<keyword evidence="1" id="KW-0489">Methyltransferase</keyword>
<evidence type="ECO:0000256" key="3">
    <source>
        <dbReference type="ARBA" id="ARBA00022691"/>
    </source>
</evidence>
<name>A0A4D4MGZ2_STRAX</name>
<keyword evidence="2" id="KW-0808">Transferase</keyword>
<comment type="caution">
    <text evidence="4">The sequence shown here is derived from an EMBL/GenBank/DDBJ whole genome shotgun (WGS) entry which is preliminary data.</text>
</comment>
<evidence type="ECO:0000313" key="5">
    <source>
        <dbReference type="Proteomes" id="UP000299211"/>
    </source>
</evidence>
<dbReference type="Gene3D" id="3.30.310.50">
    <property type="entry name" value="Alpha-D-phosphohexomutase, C-terminal domain"/>
    <property type="match status" value="1"/>
</dbReference>
<evidence type="ECO:0000256" key="2">
    <source>
        <dbReference type="ARBA" id="ARBA00022679"/>
    </source>
</evidence>
<accession>A0A4D4MGZ2</accession>
<reference evidence="4 5" key="1">
    <citation type="submission" date="2019-04" db="EMBL/GenBank/DDBJ databases">
        <title>Draft genome sequences of Streptomyces avermitilis ATCC 31267.</title>
        <authorList>
            <person name="Komaki H."/>
            <person name="Tamura T."/>
            <person name="Hosoyama A."/>
        </authorList>
    </citation>
    <scope>NUCLEOTIDE SEQUENCE [LARGE SCALE GENOMIC DNA]</scope>
    <source>
        <strain evidence="4 5">ATCC 31267</strain>
    </source>
</reference>
<evidence type="ECO:0000313" key="4">
    <source>
        <dbReference type="EMBL" id="GDY71312.1"/>
    </source>
</evidence>
<protein>
    <recommendedName>
        <fullName evidence="6">O-methyltransferase</fullName>
    </recommendedName>
</protein>
<evidence type="ECO:0000256" key="1">
    <source>
        <dbReference type="ARBA" id="ARBA00022603"/>
    </source>
</evidence>
<dbReference type="Gene3D" id="3.40.50.150">
    <property type="entry name" value="Vaccinia Virus protein VP39"/>
    <property type="match status" value="1"/>
</dbReference>
<organism evidence="4 5">
    <name type="scientific">Streptomyces avermitilis</name>
    <dbReference type="NCBI Taxonomy" id="33903"/>
    <lineage>
        <taxon>Bacteria</taxon>
        <taxon>Bacillati</taxon>
        <taxon>Actinomycetota</taxon>
        <taxon>Actinomycetes</taxon>
        <taxon>Kitasatosporales</taxon>
        <taxon>Streptomycetaceae</taxon>
        <taxon>Streptomyces</taxon>
    </lineage>
</organism>
<dbReference type="AlphaFoldDB" id="A0A4D4MGZ2"/>
<dbReference type="GO" id="GO:0008171">
    <property type="term" value="F:O-methyltransferase activity"/>
    <property type="evidence" value="ECO:0007669"/>
    <property type="project" value="InterPro"/>
</dbReference>
<dbReference type="GO" id="GO:0008757">
    <property type="term" value="F:S-adenosylmethionine-dependent methyltransferase activity"/>
    <property type="evidence" value="ECO:0007669"/>
    <property type="project" value="TreeGrafter"/>
</dbReference>
<dbReference type="Proteomes" id="UP000299211">
    <property type="component" value="Unassembled WGS sequence"/>
</dbReference>
<dbReference type="SUPFAM" id="SSF53335">
    <property type="entry name" value="S-adenosyl-L-methionine-dependent methyltransferases"/>
    <property type="match status" value="1"/>
</dbReference>
<dbReference type="PANTHER" id="PTHR10509:SF14">
    <property type="entry name" value="CAFFEOYL-COA O-METHYLTRANSFERASE 3-RELATED"/>
    <property type="match status" value="1"/>
</dbReference>
<proteinExistence type="predicted"/>
<dbReference type="InterPro" id="IPR014543">
    <property type="entry name" value="UCP028291"/>
</dbReference>
<keyword evidence="3" id="KW-0949">S-adenosyl-L-methionine</keyword>
<dbReference type="InterPro" id="IPR029063">
    <property type="entry name" value="SAM-dependent_MTases_sf"/>
</dbReference>